<evidence type="ECO:0000259" key="2">
    <source>
        <dbReference type="Pfam" id="PF13968"/>
    </source>
</evidence>
<gene>
    <name evidence="3" type="primary">B16-3</name>
</gene>
<dbReference type="Gramene" id="OB04G11540.1">
    <property type="protein sequence ID" value="OB04G11540.1"/>
    <property type="gene ID" value="OB04G11540"/>
</dbReference>
<feature type="domain" description="DUF4220" evidence="2">
    <location>
        <begin position="51"/>
        <end position="390"/>
    </location>
</feature>
<feature type="transmembrane region" description="Helical" evidence="1">
    <location>
        <begin position="15"/>
        <end position="37"/>
    </location>
</feature>
<dbReference type="AlphaFoldDB" id="J3LVH9"/>
<proteinExistence type="predicted"/>
<dbReference type="InterPro" id="IPR025315">
    <property type="entry name" value="DUF4220"/>
</dbReference>
<feature type="transmembrane region" description="Helical" evidence="1">
    <location>
        <begin position="305"/>
        <end position="323"/>
    </location>
</feature>
<organism evidence="4">
    <name type="scientific">Oryza brachyantha</name>
    <name type="common">malo sina</name>
    <dbReference type="NCBI Taxonomy" id="4533"/>
    <lineage>
        <taxon>Eukaryota</taxon>
        <taxon>Viridiplantae</taxon>
        <taxon>Streptophyta</taxon>
        <taxon>Embryophyta</taxon>
        <taxon>Tracheophyta</taxon>
        <taxon>Spermatophyta</taxon>
        <taxon>Magnoliopsida</taxon>
        <taxon>Liliopsida</taxon>
        <taxon>Poales</taxon>
        <taxon>Poaceae</taxon>
        <taxon>BOP clade</taxon>
        <taxon>Oryzoideae</taxon>
        <taxon>Oryzeae</taxon>
        <taxon>Oryzinae</taxon>
        <taxon>Oryza</taxon>
    </lineage>
</organism>
<reference evidence="3" key="3">
    <citation type="submission" date="2013-12" db="EMBL/GenBank/DDBJ databases">
        <title>Transition of Euchromatin to Heterochromatin in the Oryza Genomes.</title>
        <authorList>
            <person name="Song C."/>
            <person name="Liu T."/>
            <person name="Li B."/>
            <person name="Shi J."/>
            <person name="Lu F."/>
        </authorList>
    </citation>
    <scope>NUCLEOTIDE SEQUENCE</scope>
</reference>
<dbReference type="PANTHER" id="PTHR31325">
    <property type="entry name" value="OS01G0798800 PROTEIN-RELATED"/>
    <property type="match status" value="1"/>
</dbReference>
<dbReference type="Proteomes" id="UP000006038">
    <property type="component" value="Chromosome 4"/>
</dbReference>
<evidence type="ECO:0000313" key="4">
    <source>
        <dbReference type="EnsemblPlants" id="OB04G11540.1"/>
    </source>
</evidence>
<dbReference type="STRING" id="4533.J3LVH9"/>
<reference evidence="4" key="2">
    <citation type="submission" date="2013-04" db="UniProtKB">
        <authorList>
            <consortium name="EnsemblPlants"/>
        </authorList>
    </citation>
    <scope>IDENTIFICATION</scope>
</reference>
<protein>
    <recommendedName>
        <fullName evidence="2">DUF4220 domain-containing protein</fullName>
    </recommendedName>
</protein>
<keyword evidence="1" id="KW-0812">Transmembrane</keyword>
<reference evidence="4" key="1">
    <citation type="journal article" date="2013" name="Nat. Commun.">
        <title>Whole-genome sequencing of Oryza brachyantha reveals mechanisms underlying Oryza genome evolution.</title>
        <authorList>
            <person name="Chen J."/>
            <person name="Huang Q."/>
            <person name="Gao D."/>
            <person name="Wang J."/>
            <person name="Lang Y."/>
            <person name="Liu T."/>
            <person name="Li B."/>
            <person name="Bai Z."/>
            <person name="Luis Goicoechea J."/>
            <person name="Liang C."/>
            <person name="Chen C."/>
            <person name="Zhang W."/>
            <person name="Sun S."/>
            <person name="Liao Y."/>
            <person name="Zhang X."/>
            <person name="Yang L."/>
            <person name="Song C."/>
            <person name="Wang M."/>
            <person name="Shi J."/>
            <person name="Liu G."/>
            <person name="Liu J."/>
            <person name="Zhou H."/>
            <person name="Zhou W."/>
            <person name="Yu Q."/>
            <person name="An N."/>
            <person name="Chen Y."/>
            <person name="Cai Q."/>
            <person name="Wang B."/>
            <person name="Liu B."/>
            <person name="Min J."/>
            <person name="Huang Y."/>
            <person name="Wu H."/>
            <person name="Li Z."/>
            <person name="Zhang Y."/>
            <person name="Yin Y."/>
            <person name="Song W."/>
            <person name="Jiang J."/>
            <person name="Jackson S.A."/>
            <person name="Wing R.A."/>
            <person name="Wang J."/>
            <person name="Chen M."/>
        </authorList>
    </citation>
    <scope>NUCLEOTIDE SEQUENCE [LARGE SCALE GENOMIC DNA]</scope>
    <source>
        <strain evidence="4">IRGC 101232</strain>
    </source>
</reference>
<dbReference type="EMBL" id="KF957854">
    <property type="protein sequence ID" value="AHW98496.1"/>
    <property type="molecule type" value="Genomic_DNA"/>
</dbReference>
<feature type="transmembrane region" description="Helical" evidence="1">
    <location>
        <begin position="138"/>
        <end position="155"/>
    </location>
</feature>
<evidence type="ECO:0000256" key="1">
    <source>
        <dbReference type="SAM" id="Phobius"/>
    </source>
</evidence>
<dbReference type="eggNOG" id="ENOG502QQBP">
    <property type="taxonomic scope" value="Eukaryota"/>
</dbReference>
<keyword evidence="1" id="KW-1133">Transmembrane helix</keyword>
<accession>J3LVH9</accession>
<evidence type="ECO:0000313" key="5">
    <source>
        <dbReference type="Proteomes" id="UP000006038"/>
    </source>
</evidence>
<name>J3LVH9_ORYBR</name>
<feature type="transmembrane region" description="Helical" evidence="1">
    <location>
        <begin position="274"/>
        <end position="293"/>
    </location>
</feature>
<dbReference type="HOGENOM" id="CLU_009180_0_3_1"/>
<evidence type="ECO:0000313" key="3">
    <source>
        <dbReference type="EMBL" id="AHW98496.1"/>
    </source>
</evidence>
<keyword evidence="5" id="KW-1185">Reference proteome</keyword>
<dbReference type="Pfam" id="PF13968">
    <property type="entry name" value="DUF4220"/>
    <property type="match status" value="1"/>
</dbReference>
<sequence>MPGWMIRMVFLLNSWVIRTLVLLSFTAHLALVFLAGIRRRKATGVWITILWAANQLGRWAATYALGKLALGSTPQELQLVTLWGAFLLLHAGGPDNITAYSLEDNVLSTRQRVEMILQVSGAFFAMFKNIVIRSGSGTMVWVSSSMFIMGTVKYWERAKAMQLANLENMRSSIKKKNKETSKRSLRNVWRPSSWMHDHKDEALLVAHGLLDITRGAFVDSLVNDHQIPEYAARKREIFPERGWGMMYKVVDMELSLMYDILYTKAAMVHTWHGYAIRAASPFATAIAFMLFWFDSRQGQRMTDVLITYVLLGGTALLDIRWLLRAVASTWTYSFLNDRPHLWLHHAFLCSGKWRLLRRLIVSLDPSLILAKEPCSYRKWSGKIGQYNLLQECTRDKDERTTDYLSSLVEKVASEDMWME</sequence>
<keyword evidence="1" id="KW-0472">Membrane</keyword>
<dbReference type="OMA" id="SEGMWME"/>
<dbReference type="EnsemblPlants" id="OB04G11540.1">
    <property type="protein sequence ID" value="OB04G11540.1"/>
    <property type="gene ID" value="OB04G11540"/>
</dbReference>